<accession>A0AAD8T5Q3</accession>
<feature type="compositionally biased region" description="Basic and acidic residues" evidence="1">
    <location>
        <begin position="288"/>
        <end position="298"/>
    </location>
</feature>
<protein>
    <recommendedName>
        <fullName evidence="2">CCHC-type domain-containing protein</fullName>
    </recommendedName>
</protein>
<feature type="region of interest" description="Disordered" evidence="1">
    <location>
        <begin position="267"/>
        <end position="299"/>
    </location>
</feature>
<feature type="region of interest" description="Disordered" evidence="1">
    <location>
        <begin position="53"/>
        <end position="75"/>
    </location>
</feature>
<evidence type="ECO:0000313" key="4">
    <source>
        <dbReference type="Proteomes" id="UP001231189"/>
    </source>
</evidence>
<feature type="region of interest" description="Disordered" evidence="1">
    <location>
        <begin position="670"/>
        <end position="704"/>
    </location>
</feature>
<feature type="region of interest" description="Disordered" evidence="1">
    <location>
        <begin position="1"/>
        <end position="22"/>
    </location>
</feature>
<dbReference type="EMBL" id="JAUUTY010000003">
    <property type="protein sequence ID" value="KAK1669920.1"/>
    <property type="molecule type" value="Genomic_DNA"/>
</dbReference>
<feature type="compositionally biased region" description="Low complexity" evidence="1">
    <location>
        <begin position="187"/>
        <end position="198"/>
    </location>
</feature>
<dbReference type="AlphaFoldDB" id="A0AAD8T5Q3"/>
<dbReference type="SUPFAM" id="SSF57756">
    <property type="entry name" value="Retrovirus zinc finger-like domains"/>
    <property type="match status" value="1"/>
</dbReference>
<dbReference type="GO" id="GO:0003676">
    <property type="term" value="F:nucleic acid binding"/>
    <property type="evidence" value="ECO:0007669"/>
    <property type="project" value="InterPro"/>
</dbReference>
<feature type="compositionally biased region" description="Basic and acidic residues" evidence="1">
    <location>
        <begin position="560"/>
        <end position="583"/>
    </location>
</feature>
<feature type="domain" description="CCHC-type" evidence="2">
    <location>
        <begin position="242"/>
        <end position="258"/>
    </location>
</feature>
<evidence type="ECO:0000256" key="1">
    <source>
        <dbReference type="SAM" id="MobiDB-lite"/>
    </source>
</evidence>
<proteinExistence type="predicted"/>
<dbReference type="PANTHER" id="PTHR33087">
    <property type="entry name" value="OS07G0539200 PROTEIN"/>
    <property type="match status" value="1"/>
</dbReference>
<comment type="caution">
    <text evidence="3">The sequence shown here is derived from an EMBL/GenBank/DDBJ whole genome shotgun (WGS) entry which is preliminary data.</text>
</comment>
<gene>
    <name evidence="3" type="ORF">QYE76_058079</name>
</gene>
<organism evidence="3 4">
    <name type="scientific">Lolium multiflorum</name>
    <name type="common">Italian ryegrass</name>
    <name type="synonym">Lolium perenne subsp. multiflorum</name>
    <dbReference type="NCBI Taxonomy" id="4521"/>
    <lineage>
        <taxon>Eukaryota</taxon>
        <taxon>Viridiplantae</taxon>
        <taxon>Streptophyta</taxon>
        <taxon>Embryophyta</taxon>
        <taxon>Tracheophyta</taxon>
        <taxon>Spermatophyta</taxon>
        <taxon>Magnoliopsida</taxon>
        <taxon>Liliopsida</taxon>
        <taxon>Poales</taxon>
        <taxon>Poaceae</taxon>
        <taxon>BOP clade</taxon>
        <taxon>Pooideae</taxon>
        <taxon>Poodae</taxon>
        <taxon>Poeae</taxon>
        <taxon>Poeae Chloroplast Group 2 (Poeae type)</taxon>
        <taxon>Loliodinae</taxon>
        <taxon>Loliinae</taxon>
        <taxon>Lolium</taxon>
    </lineage>
</organism>
<keyword evidence="4" id="KW-1185">Reference proteome</keyword>
<evidence type="ECO:0000313" key="3">
    <source>
        <dbReference type="EMBL" id="KAK1669920.1"/>
    </source>
</evidence>
<evidence type="ECO:0000259" key="2">
    <source>
        <dbReference type="SMART" id="SM00343"/>
    </source>
</evidence>
<dbReference type="PANTHER" id="PTHR33087:SF21">
    <property type="entry name" value="OS03G0782100 PROTEIN"/>
    <property type="match status" value="1"/>
</dbReference>
<reference evidence="3" key="1">
    <citation type="submission" date="2023-07" db="EMBL/GenBank/DDBJ databases">
        <title>A chromosome-level genome assembly of Lolium multiflorum.</title>
        <authorList>
            <person name="Chen Y."/>
            <person name="Copetti D."/>
            <person name="Kolliker R."/>
            <person name="Studer B."/>
        </authorList>
    </citation>
    <scope>NUCLEOTIDE SEQUENCE</scope>
    <source>
        <strain evidence="3">02402/16</strain>
        <tissue evidence="3">Leaf</tissue>
    </source>
</reference>
<dbReference type="Gene3D" id="4.10.60.10">
    <property type="entry name" value="Zinc finger, CCHC-type"/>
    <property type="match status" value="1"/>
</dbReference>
<feature type="compositionally biased region" description="Basic and acidic residues" evidence="1">
    <location>
        <begin position="595"/>
        <end position="630"/>
    </location>
</feature>
<dbReference type="SMART" id="SM00343">
    <property type="entry name" value="ZnF_C2HC"/>
    <property type="match status" value="2"/>
</dbReference>
<feature type="region of interest" description="Disordered" evidence="1">
    <location>
        <begin position="535"/>
        <end position="640"/>
    </location>
</feature>
<feature type="region of interest" description="Disordered" evidence="1">
    <location>
        <begin position="185"/>
        <end position="213"/>
    </location>
</feature>
<dbReference type="InterPro" id="IPR053253">
    <property type="entry name" value="Sex_diff_modulator"/>
</dbReference>
<dbReference type="GO" id="GO:0008270">
    <property type="term" value="F:zinc ion binding"/>
    <property type="evidence" value="ECO:0007669"/>
    <property type="project" value="InterPro"/>
</dbReference>
<feature type="domain" description="CCHC-type" evidence="2">
    <location>
        <begin position="223"/>
        <end position="239"/>
    </location>
</feature>
<dbReference type="InterPro" id="IPR001878">
    <property type="entry name" value="Znf_CCHC"/>
</dbReference>
<name>A0AAD8T5Q3_LOLMU</name>
<dbReference type="InterPro" id="IPR036875">
    <property type="entry name" value="Znf_CCHC_sf"/>
</dbReference>
<sequence length="1095" mass="120823">MREPFPQPQAHRPLLVAAATDTTHARSSSPACLAAAAALRFGSITPELLASARSGGLPAPASPSMAPASPSMAPAAPEPLAPYSCPPGLAAASGSADGMEEIRAACSDFLPPPPPLRPGDRPLLFVSAEKQAVSPRGMMRPAAPRLRSIIVAPSRKVEELNRRIPQDRDGDWQVVRPKFWWRRVNPSSSRGRSAGQQSLIPKRGSGPISRRGTAPVSNSFDGLCFRCLSSSHFVRDCKGPVHCLVCKQPGHLARACLARKLPLRPEAPQSPLSANATARAGRPTMAREPGHPSCRPDEVFSSSLSAPAMEMAATEMRRTHLAILVSDPRLNISTRSIAKALQDELKFAWEDITVTASYPDDFLVRFSQPWQRDEALELGTLPLKRGNMALTTWSPTARGRPQTWRFYCRIAVEGIPLNGWDDEVTVKEVLGGTCELDRIERRSVLRDNTAALFVWVWSLDPDLIPCIKAHSILNRPAARRESLPEGTPAEEGRDGPLYRILLHLDKVMDFTPIDENQRRRGYKWPQVYRKSWDFGIPDNKPGLRQRPVRDRLGPSSHGRRRDDDKDYDRRDDRDRDGRSGEHRRGGRRGADGGNEEDRRWSSERQQQRQDRHDRRPSRSPEYRRRGDCSRRRSRSPSAMDVHVVMEVQAHQGEGQARQQHNLGALSAAVDADGSRDRSCTPEGSMAMGVTPSPPSASRWQPCPGSPMQLHSPTADGTVQYTLCSTGSDLAEGFAMPAPPSPPINWAELPVTAQPLGEAQVFEDCWSANIAPAPMAELGAFFPASPQHLKSPLHRSPDNQTTDLWAEFFGENSGDHVPSHNSIQDWNRVWADEPASRSLPSYDQMQLGGLQAQQTLGLSFLGHNQPQTWEQSQDTPLKQIFEAHSDPEMMRPSSPGWQLQDIFATPPAAPAPQLSESSDEIDDEALYELTLKSNALHALRDANLCGPGMVDEVTKGIGELQVDPKTSFMSKIIGMLSPSLLGFPTNSKPKRKKAGPRSLLCMDTAIRRSERPATRSASLMTSRRAQASACKRLGLIRTEEEFNDEVCSQYLRLFQAPLSRDNLHGLAMLAETAERPGFVLSQDDLTELLRETPTAF</sequence>
<dbReference type="Proteomes" id="UP001231189">
    <property type="component" value="Unassembled WGS sequence"/>
</dbReference>